<dbReference type="InterPro" id="IPR017871">
    <property type="entry name" value="ABC_transporter-like_CS"/>
</dbReference>
<evidence type="ECO:0000313" key="6">
    <source>
        <dbReference type="EMBL" id="MCK1790469.1"/>
    </source>
</evidence>
<evidence type="ECO:0000256" key="4">
    <source>
        <dbReference type="SAM" id="MobiDB-lite"/>
    </source>
</evidence>
<keyword evidence="7" id="KW-1185">Reference proteome</keyword>
<evidence type="ECO:0000256" key="1">
    <source>
        <dbReference type="ARBA" id="ARBA00022737"/>
    </source>
</evidence>
<dbReference type="InterPro" id="IPR050611">
    <property type="entry name" value="ABCF"/>
</dbReference>
<dbReference type="Pfam" id="PF00005">
    <property type="entry name" value="ABC_tran"/>
    <property type="match status" value="2"/>
</dbReference>
<dbReference type="SUPFAM" id="SSF52540">
    <property type="entry name" value="P-loop containing nucleoside triphosphate hydrolases"/>
    <property type="match status" value="2"/>
</dbReference>
<dbReference type="PANTHER" id="PTHR19211">
    <property type="entry name" value="ATP-BINDING TRANSPORT PROTEIN-RELATED"/>
    <property type="match status" value="1"/>
</dbReference>
<dbReference type="EMBL" id="JAKNRW010000005">
    <property type="protein sequence ID" value="MCK1790469.1"/>
    <property type="molecule type" value="Genomic_DNA"/>
</dbReference>
<dbReference type="PANTHER" id="PTHR19211:SF6">
    <property type="entry name" value="BLL7188 PROTEIN"/>
    <property type="match status" value="1"/>
</dbReference>
<dbReference type="RefSeq" id="WP_247290400.1">
    <property type="nucleotide sequence ID" value="NZ_JAKNRW010000005.1"/>
</dbReference>
<evidence type="ECO:0000313" key="7">
    <source>
        <dbReference type="Proteomes" id="UP001299876"/>
    </source>
</evidence>
<dbReference type="PROSITE" id="PS00211">
    <property type="entry name" value="ABC_TRANSPORTER_1"/>
    <property type="match status" value="1"/>
</dbReference>
<keyword evidence="3 6" id="KW-0067">ATP-binding</keyword>
<dbReference type="PROSITE" id="PS50893">
    <property type="entry name" value="ABC_TRANSPORTER_2"/>
    <property type="match status" value="1"/>
</dbReference>
<dbReference type="InterPro" id="IPR003439">
    <property type="entry name" value="ABC_transporter-like_ATP-bd"/>
</dbReference>
<dbReference type="Proteomes" id="UP001299876">
    <property type="component" value="Unassembled WGS sequence"/>
</dbReference>
<dbReference type="GO" id="GO:0005524">
    <property type="term" value="F:ATP binding"/>
    <property type="evidence" value="ECO:0007669"/>
    <property type="project" value="UniProtKB-KW"/>
</dbReference>
<dbReference type="InterPro" id="IPR003593">
    <property type="entry name" value="AAA+_ATPase"/>
</dbReference>
<gene>
    <name evidence="6" type="ORF">L9059_09775</name>
</gene>
<name>A0ABT0EXX7_9PSED</name>
<feature type="domain" description="ABC transporter" evidence="5">
    <location>
        <begin position="11"/>
        <end position="244"/>
    </location>
</feature>
<dbReference type="InterPro" id="IPR027417">
    <property type="entry name" value="P-loop_NTPase"/>
</dbReference>
<dbReference type="Gene3D" id="3.40.50.300">
    <property type="entry name" value="P-loop containing nucleotide triphosphate hydrolases"/>
    <property type="match status" value="2"/>
</dbReference>
<keyword evidence="1" id="KW-0677">Repeat</keyword>
<accession>A0ABT0EXX7</accession>
<keyword evidence="2" id="KW-0547">Nucleotide-binding</keyword>
<evidence type="ECO:0000256" key="2">
    <source>
        <dbReference type="ARBA" id="ARBA00022741"/>
    </source>
</evidence>
<organism evidence="6 7">
    <name type="scientific">Pseudomonas violetae</name>
    <dbReference type="NCBI Taxonomy" id="2915813"/>
    <lineage>
        <taxon>Bacteria</taxon>
        <taxon>Pseudomonadati</taxon>
        <taxon>Pseudomonadota</taxon>
        <taxon>Gammaproteobacteria</taxon>
        <taxon>Pseudomonadales</taxon>
        <taxon>Pseudomonadaceae</taxon>
        <taxon>Pseudomonas</taxon>
    </lineage>
</organism>
<feature type="region of interest" description="Disordered" evidence="4">
    <location>
        <begin position="253"/>
        <end position="276"/>
    </location>
</feature>
<comment type="caution">
    <text evidence="6">The sequence shown here is derived from an EMBL/GenBank/DDBJ whole genome shotgun (WGS) entry which is preliminary data.</text>
</comment>
<protein>
    <submittedName>
        <fullName evidence="6">ATP-binding cassette domain-containing protein</fullName>
    </submittedName>
</protein>
<dbReference type="CDD" id="cd03221">
    <property type="entry name" value="ABCF_EF-3"/>
    <property type="match status" value="2"/>
</dbReference>
<evidence type="ECO:0000256" key="3">
    <source>
        <dbReference type="ARBA" id="ARBA00022840"/>
    </source>
</evidence>
<reference evidence="6 7" key="1">
    <citation type="submission" date="2022-02" db="EMBL/GenBank/DDBJ databases">
        <title>Comparative genomics of the first Antarctic Pseudomonas spp. capable of biotransforming 2,4,6-Trinitrotoluene.</title>
        <authorList>
            <person name="Cabrera M.A."/>
            <person name="Marquez S.L."/>
            <person name="Perez-Donoso J.M."/>
        </authorList>
    </citation>
    <scope>NUCLEOTIDE SEQUENCE [LARGE SCALE GENOMIC DNA]</scope>
    <source>
        <strain evidence="6 7">TNT19</strain>
    </source>
</reference>
<feature type="compositionally biased region" description="Basic and acidic residues" evidence="4">
    <location>
        <begin position="253"/>
        <end position="268"/>
    </location>
</feature>
<evidence type="ECO:0000259" key="5">
    <source>
        <dbReference type="PROSITE" id="PS50893"/>
    </source>
</evidence>
<proteinExistence type="predicted"/>
<dbReference type="SMART" id="SM00382">
    <property type="entry name" value="AAA"/>
    <property type="match status" value="2"/>
</dbReference>
<sequence length="546" mass="59303">MTHVTRLPALVSLNQLGFHFADGETIFNGLNLKFDRVPTAIVGRNGSGKSVLARLIAGQLRPTSGTLTVQGRVAYVAQYLPDEPGHTVADATGTRAVLQALARVELGHAGDEDLQALAGRWNLAARLRRQLDDARLCHVNPDTPTHTLSGGQQALVALIGAFLGDAQLIVLDEPTNHLDEEARGWLMHQLAQWRGGLIVVSHDRRLLSRVDRIVEISPIGARTFGGNYAEFQAQRETEKAAAHAMLDQARTERKRESTRLQHEHDTVQRHAASTRKKAEIANVSGFERAKIKSAARDAMGPLRQTHQARKDGLVARVRDASARVLVEDSVLVNLPGTRVPANRQVLTLLNMHPAPAGVATASLTLSIAGPMRIAVSGPNGCGKTTLLRTLAGYIAPRSGQCQTHVPCAFLDQHLAILDDQHSVLEQLHMQGTPLPEDILRSQLAHLQLNADRITRPCGSLSGGERLKAAIAVAFWGQTPAQLLLLDEPTNHLDLESVEAFEKALQTFPGAIIAVSHDEHFLAALATTHLLKWHPQGWLLSPNTLDQ</sequence>